<protein>
    <recommendedName>
        <fullName evidence="5">Chromosome partitioning protein</fullName>
    </recommendedName>
</protein>
<gene>
    <name evidence="3" type="ORF">SAMN05414137_1065</name>
</gene>
<dbReference type="EMBL" id="FOAZ01000006">
    <property type="protein sequence ID" value="SEL13384.1"/>
    <property type="molecule type" value="Genomic_DNA"/>
</dbReference>
<feature type="region of interest" description="Disordered" evidence="1">
    <location>
        <begin position="64"/>
        <end position="91"/>
    </location>
</feature>
<accession>A0A1H7MQB4</accession>
<keyword evidence="2" id="KW-0472">Membrane</keyword>
<evidence type="ECO:0000256" key="1">
    <source>
        <dbReference type="SAM" id="MobiDB-lite"/>
    </source>
</evidence>
<feature type="compositionally biased region" description="Basic and acidic residues" evidence="1">
    <location>
        <begin position="75"/>
        <end position="91"/>
    </location>
</feature>
<evidence type="ECO:0000256" key="2">
    <source>
        <dbReference type="SAM" id="Phobius"/>
    </source>
</evidence>
<evidence type="ECO:0008006" key="5">
    <source>
        <dbReference type="Google" id="ProtNLM"/>
    </source>
</evidence>
<evidence type="ECO:0000313" key="3">
    <source>
        <dbReference type="EMBL" id="SEL13384.1"/>
    </source>
</evidence>
<keyword evidence="4" id="KW-1185">Reference proteome</keyword>
<dbReference type="eggNOG" id="ENOG50342IT">
    <property type="taxonomic scope" value="Bacteria"/>
</dbReference>
<organism evidence="3 4">
    <name type="scientific">Streptacidiphilus jiangxiensis</name>
    <dbReference type="NCBI Taxonomy" id="235985"/>
    <lineage>
        <taxon>Bacteria</taxon>
        <taxon>Bacillati</taxon>
        <taxon>Actinomycetota</taxon>
        <taxon>Actinomycetes</taxon>
        <taxon>Kitasatosporales</taxon>
        <taxon>Streptomycetaceae</taxon>
        <taxon>Streptacidiphilus</taxon>
    </lineage>
</organism>
<name>A0A1H7MQB4_STRJI</name>
<reference evidence="4" key="1">
    <citation type="submission" date="2016-10" db="EMBL/GenBank/DDBJ databases">
        <authorList>
            <person name="Varghese N."/>
        </authorList>
    </citation>
    <scope>NUCLEOTIDE SEQUENCE [LARGE SCALE GENOMIC DNA]</scope>
    <source>
        <strain evidence="4">DSM 45096 / BCRC 16803 / CGMCC 4.1857 / CIP 109030 / JCM 12277 / KCTC 19219 / NBRC 100920 / 33214</strain>
    </source>
</reference>
<proteinExistence type="predicted"/>
<sequence length="150" mass="16018">MQGQQRFRGGAGVTGIEIAVGYVFAWLVRKAKRVGGRADQEVDRGLDAGMDRVHDLVSRKLGEDPALARAAQEAAEGREEPTERTRRRLTDSLEDAVEHDPGFAEALETLIAQLQAAAGPGGGAVSGNIFTGPTAIQIGDHNRQDNRFGV</sequence>
<dbReference type="AlphaFoldDB" id="A0A1H7MQB4"/>
<dbReference type="OrthoDB" id="4231283at2"/>
<dbReference type="Proteomes" id="UP000183015">
    <property type="component" value="Unassembled WGS sequence"/>
</dbReference>
<keyword evidence="2" id="KW-1133">Transmembrane helix</keyword>
<feature type="transmembrane region" description="Helical" evidence="2">
    <location>
        <begin position="6"/>
        <end position="28"/>
    </location>
</feature>
<evidence type="ECO:0000313" key="4">
    <source>
        <dbReference type="Proteomes" id="UP000183015"/>
    </source>
</evidence>
<keyword evidence="2" id="KW-0812">Transmembrane</keyword>